<dbReference type="PROSITE" id="PS51168">
    <property type="entry name" value="CHORISMATE_MUT_2"/>
    <property type="match status" value="1"/>
</dbReference>
<keyword evidence="2" id="KW-0808">Transferase</keyword>
<dbReference type="SMART" id="SM00830">
    <property type="entry name" value="CM_2"/>
    <property type="match status" value="1"/>
</dbReference>
<keyword evidence="5" id="KW-1185">Reference proteome</keyword>
<evidence type="ECO:0000256" key="1">
    <source>
        <dbReference type="ARBA" id="ARBA00012404"/>
    </source>
</evidence>
<protein>
    <recommendedName>
        <fullName evidence="1">chorismate mutase</fullName>
        <ecNumber evidence="1">5.4.99.5</ecNumber>
    </recommendedName>
</protein>
<dbReference type="InterPro" id="IPR036263">
    <property type="entry name" value="Chorismate_II_sf"/>
</dbReference>
<dbReference type="InterPro" id="IPR002701">
    <property type="entry name" value="CM_II_prokaryot"/>
</dbReference>
<dbReference type="GO" id="GO:0004106">
    <property type="term" value="F:chorismate mutase activity"/>
    <property type="evidence" value="ECO:0007669"/>
    <property type="project" value="UniProtKB-EC"/>
</dbReference>
<comment type="caution">
    <text evidence="4">The sequence shown here is derived from an EMBL/GenBank/DDBJ whole genome shotgun (WGS) entry which is preliminary data.</text>
</comment>
<dbReference type="GO" id="GO:0016740">
    <property type="term" value="F:transferase activity"/>
    <property type="evidence" value="ECO:0007669"/>
    <property type="project" value="UniProtKB-KW"/>
</dbReference>
<dbReference type="InterPro" id="IPR006218">
    <property type="entry name" value="DAHP1/KDSA"/>
</dbReference>
<dbReference type="InterPro" id="IPR013785">
    <property type="entry name" value="Aldolase_TIM"/>
</dbReference>
<reference evidence="4 5" key="1">
    <citation type="submission" date="2020-05" db="EMBL/GenBank/DDBJ databases">
        <authorList>
            <person name="Whitworth D."/>
        </authorList>
    </citation>
    <scope>NUCLEOTIDE SEQUENCE [LARGE SCALE GENOMIC DNA]</scope>
    <source>
        <strain evidence="4 5">AB043B</strain>
    </source>
</reference>
<feature type="domain" description="Chorismate mutase" evidence="3">
    <location>
        <begin position="270"/>
        <end position="361"/>
    </location>
</feature>
<dbReference type="Pfam" id="PF00793">
    <property type="entry name" value="DAHP_synth_1"/>
    <property type="match status" value="1"/>
</dbReference>
<gene>
    <name evidence="4" type="ORF">HMI49_09030</name>
</gene>
<accession>A0A7Y4NRW4</accession>
<dbReference type="Gene3D" id="1.20.59.10">
    <property type="entry name" value="Chorismate mutase"/>
    <property type="match status" value="1"/>
</dbReference>
<dbReference type="RefSeq" id="WP_171433991.1">
    <property type="nucleotide sequence ID" value="NZ_JABFJV010000035.1"/>
</dbReference>
<dbReference type="InterPro" id="IPR036979">
    <property type="entry name" value="CM_dom_sf"/>
</dbReference>
<dbReference type="Gene3D" id="3.20.20.70">
    <property type="entry name" value="Aldolase class I"/>
    <property type="match status" value="1"/>
</dbReference>
<dbReference type="GO" id="GO:0046417">
    <property type="term" value="P:chorismate metabolic process"/>
    <property type="evidence" value="ECO:0007669"/>
    <property type="project" value="InterPro"/>
</dbReference>
<evidence type="ECO:0000313" key="5">
    <source>
        <dbReference type="Proteomes" id="UP000563426"/>
    </source>
</evidence>
<dbReference type="EC" id="5.4.99.5" evidence="1"/>
<dbReference type="PANTHER" id="PTHR43018:SF1">
    <property type="entry name" value="PROTEIN AROA(G)"/>
    <property type="match status" value="1"/>
</dbReference>
<dbReference type="SUPFAM" id="SSF51569">
    <property type="entry name" value="Aldolase"/>
    <property type="match status" value="1"/>
</dbReference>
<organism evidence="4 5">
    <name type="scientific">Corallococcus exercitus</name>
    <dbReference type="NCBI Taxonomy" id="2316736"/>
    <lineage>
        <taxon>Bacteria</taxon>
        <taxon>Pseudomonadati</taxon>
        <taxon>Myxococcota</taxon>
        <taxon>Myxococcia</taxon>
        <taxon>Myxococcales</taxon>
        <taxon>Cystobacterineae</taxon>
        <taxon>Myxococcaceae</taxon>
        <taxon>Corallococcus</taxon>
    </lineage>
</organism>
<dbReference type="Pfam" id="PF01817">
    <property type="entry name" value="CM_2"/>
    <property type="match status" value="1"/>
</dbReference>
<dbReference type="AlphaFoldDB" id="A0A7Y4NRW4"/>
<dbReference type="PANTHER" id="PTHR43018">
    <property type="entry name" value="PHOSPHO-2-DEHYDRO-3-DEOXYHEPTONATE ALDOLASE"/>
    <property type="match status" value="1"/>
</dbReference>
<dbReference type="SUPFAM" id="SSF48600">
    <property type="entry name" value="Chorismate mutase II"/>
    <property type="match status" value="1"/>
</dbReference>
<dbReference type="EMBL" id="JABFJV010000035">
    <property type="protein sequence ID" value="NOK33337.1"/>
    <property type="molecule type" value="Genomic_DNA"/>
</dbReference>
<evidence type="ECO:0000313" key="4">
    <source>
        <dbReference type="EMBL" id="NOK33337.1"/>
    </source>
</evidence>
<proteinExistence type="predicted"/>
<evidence type="ECO:0000259" key="3">
    <source>
        <dbReference type="PROSITE" id="PS51168"/>
    </source>
</evidence>
<name>A0A7Y4NRW4_9BACT</name>
<evidence type="ECO:0000256" key="2">
    <source>
        <dbReference type="ARBA" id="ARBA00022679"/>
    </source>
</evidence>
<dbReference type="Proteomes" id="UP000563426">
    <property type="component" value="Unassembled WGS sequence"/>
</dbReference>
<sequence>MKPLDLQLVPPERPMASIDRPMIIAGPCAAETEEQVMATAIALDAIPAVTVFRAGIWKPRTRPGAFEGVGTVGLKWLARVRRETRLLVAVEVANAQHVEEALAHGIDVQWIGARTTANPFSVQEIADALRGVPATVLVKNPISPDLSLWIGALERVNRAGIGSLLAVHRGFSMGETNGYRNSPHWQIPIQLRRLAPTLPVLCDPSHISGDRRLLPEVAQRAMDLDMAGLMIETHVTPEAAWSDASQQITPDALVALLAALVLRRPSSQDPQFADRLELLRRRIDRLDADLLQTLAERMAVVRKIGEIKAENSVTPLQLERWNAVVESRLLLGKQSDLGEDFVLAIFQAIHEEALRTQTGLEGQARSNRVDATPAIEVRVASNGTT</sequence>
<dbReference type="InterPro" id="IPR052899">
    <property type="entry name" value="Class-I_DAHP_synthase"/>
</dbReference>